<sequence>MRQPDDLRTSGASWPFPVHEQGIVALTDYA</sequence>
<dbReference type="AlphaFoldDB" id="M4NGR1"/>
<proteinExistence type="predicted"/>
<dbReference type="KEGG" id="rhd:R2APBS1_2175"/>
<gene>
    <name evidence="1" type="ORF">R2APBS1_2175</name>
</gene>
<reference evidence="1 2" key="1">
    <citation type="submission" date="2012-04" db="EMBL/GenBank/DDBJ databases">
        <title>Complete genome of Rhodanobacter sp. 2APBS1.</title>
        <authorList>
            <consortium name="US DOE Joint Genome Institute"/>
            <person name="Huntemann M."/>
            <person name="Wei C.-L."/>
            <person name="Han J."/>
            <person name="Detter J.C."/>
            <person name="Han C."/>
            <person name="Tapia R."/>
            <person name="Munk A.C.C."/>
            <person name="Chen A."/>
            <person name="Krypides N."/>
            <person name="Mavromatis K."/>
            <person name="Markowitz V."/>
            <person name="Szeto E."/>
            <person name="Ivanova N."/>
            <person name="Mikhailova N."/>
            <person name="Ovchinnikova G."/>
            <person name="Pagani I."/>
            <person name="Pati A."/>
            <person name="Goodwin L."/>
            <person name="Peters L."/>
            <person name="Pitluck S."/>
            <person name="Woyke T."/>
            <person name="Prakash O."/>
            <person name="Elkins J."/>
            <person name="Brown S."/>
            <person name="Palumbo A."/>
            <person name="Hemme C."/>
            <person name="Zhou J."/>
            <person name="Watson D."/>
            <person name="Jardine P."/>
            <person name="Kostka J."/>
            <person name="Green S."/>
        </authorList>
    </citation>
    <scope>NUCLEOTIDE SEQUENCE [LARGE SCALE GENOMIC DNA]</scope>
    <source>
        <strain evidence="1 2">2APBS1</strain>
    </source>
</reference>
<evidence type="ECO:0000313" key="1">
    <source>
        <dbReference type="EMBL" id="AGG89287.1"/>
    </source>
</evidence>
<keyword evidence="2" id="KW-1185">Reference proteome</keyword>
<organism evidence="1 2">
    <name type="scientific">Rhodanobacter denitrificans</name>
    <dbReference type="NCBI Taxonomy" id="666685"/>
    <lineage>
        <taxon>Bacteria</taxon>
        <taxon>Pseudomonadati</taxon>
        <taxon>Pseudomonadota</taxon>
        <taxon>Gammaproteobacteria</taxon>
        <taxon>Lysobacterales</taxon>
        <taxon>Rhodanobacteraceae</taxon>
        <taxon>Rhodanobacter</taxon>
    </lineage>
</organism>
<protein>
    <submittedName>
        <fullName evidence="1">Uncharacterized protein</fullName>
    </submittedName>
</protein>
<dbReference type="HOGENOM" id="CLU_3405128_0_0_6"/>
<dbReference type="Proteomes" id="UP000011859">
    <property type="component" value="Chromosome"/>
</dbReference>
<evidence type="ECO:0000313" key="2">
    <source>
        <dbReference type="Proteomes" id="UP000011859"/>
    </source>
</evidence>
<accession>M4NGR1</accession>
<name>M4NGR1_9GAMM</name>
<dbReference type="EMBL" id="CP003470">
    <property type="protein sequence ID" value="AGG89287.1"/>
    <property type="molecule type" value="Genomic_DNA"/>
</dbReference>